<accession>A0A0R3R1M6</accession>
<organism evidence="4">
    <name type="scientific">Brugia timori</name>
    <dbReference type="NCBI Taxonomy" id="42155"/>
    <lineage>
        <taxon>Eukaryota</taxon>
        <taxon>Metazoa</taxon>
        <taxon>Ecdysozoa</taxon>
        <taxon>Nematoda</taxon>
        <taxon>Chromadorea</taxon>
        <taxon>Rhabditida</taxon>
        <taxon>Spirurina</taxon>
        <taxon>Spiruromorpha</taxon>
        <taxon>Filarioidea</taxon>
        <taxon>Onchocercidae</taxon>
        <taxon>Brugia</taxon>
    </lineage>
</organism>
<sequence>MTWNLADNLNHCEKKWRDGATTSCIPQDDSQCPAGGPGSPGNPIDPDGPVSPRFPGGPEGP</sequence>
<proteinExistence type="predicted"/>
<dbReference type="EMBL" id="UZAG01018706">
    <property type="protein sequence ID" value="VDO40755.1"/>
    <property type="molecule type" value="Genomic_DNA"/>
</dbReference>
<dbReference type="Proteomes" id="UP000280834">
    <property type="component" value="Unassembled WGS sequence"/>
</dbReference>
<dbReference type="AlphaFoldDB" id="A0A0R3R1M6"/>
<feature type="compositionally biased region" description="Polar residues" evidence="1">
    <location>
        <begin position="20"/>
        <end position="30"/>
    </location>
</feature>
<evidence type="ECO:0000313" key="3">
    <source>
        <dbReference type="Proteomes" id="UP000280834"/>
    </source>
</evidence>
<protein>
    <submittedName>
        <fullName evidence="4">Chitin-binding type-2 domain-containing protein</fullName>
    </submittedName>
</protein>
<evidence type="ECO:0000313" key="2">
    <source>
        <dbReference type="EMBL" id="VDO40755.1"/>
    </source>
</evidence>
<reference evidence="4" key="1">
    <citation type="submission" date="2017-02" db="UniProtKB">
        <authorList>
            <consortium name="WormBaseParasite"/>
        </authorList>
    </citation>
    <scope>IDENTIFICATION</scope>
</reference>
<evidence type="ECO:0000313" key="4">
    <source>
        <dbReference type="WBParaSite" id="BTMF_0001391301-mRNA-1"/>
    </source>
</evidence>
<keyword evidence="3" id="KW-1185">Reference proteome</keyword>
<feature type="region of interest" description="Disordered" evidence="1">
    <location>
        <begin position="20"/>
        <end position="61"/>
    </location>
</feature>
<reference evidence="2 3" key="2">
    <citation type="submission" date="2018-11" db="EMBL/GenBank/DDBJ databases">
        <authorList>
            <consortium name="Pathogen Informatics"/>
        </authorList>
    </citation>
    <scope>NUCLEOTIDE SEQUENCE [LARGE SCALE GENOMIC DNA]</scope>
</reference>
<gene>
    <name evidence="2" type="ORF">BTMF_LOCUS11912</name>
</gene>
<name>A0A0R3R1M6_9BILA</name>
<dbReference type="WBParaSite" id="BTMF_0001391301-mRNA-1">
    <property type="protein sequence ID" value="BTMF_0001391301-mRNA-1"/>
    <property type="gene ID" value="BTMF_0001391301"/>
</dbReference>
<evidence type="ECO:0000256" key="1">
    <source>
        <dbReference type="SAM" id="MobiDB-lite"/>
    </source>
</evidence>